<gene>
    <name evidence="2" type="ORF">J2I48_18230</name>
</gene>
<organism evidence="2 3">
    <name type="scientific">Fibrella aquatilis</name>
    <dbReference type="NCBI Taxonomy" id="2817059"/>
    <lineage>
        <taxon>Bacteria</taxon>
        <taxon>Pseudomonadati</taxon>
        <taxon>Bacteroidota</taxon>
        <taxon>Cytophagia</taxon>
        <taxon>Cytophagales</taxon>
        <taxon>Spirosomataceae</taxon>
        <taxon>Fibrella</taxon>
    </lineage>
</organism>
<keyword evidence="3" id="KW-1185">Reference proteome</keyword>
<dbReference type="AlphaFoldDB" id="A0A939G5V4"/>
<feature type="transmembrane region" description="Helical" evidence="1">
    <location>
        <begin position="120"/>
        <end position="139"/>
    </location>
</feature>
<feature type="transmembrane region" description="Helical" evidence="1">
    <location>
        <begin position="88"/>
        <end position="108"/>
    </location>
</feature>
<comment type="caution">
    <text evidence="2">The sequence shown here is derived from an EMBL/GenBank/DDBJ whole genome shotgun (WGS) entry which is preliminary data.</text>
</comment>
<reference evidence="2 3" key="1">
    <citation type="submission" date="2021-03" db="EMBL/GenBank/DDBJ databases">
        <title>Fibrella sp. HMF5036 genome sequencing and assembly.</title>
        <authorList>
            <person name="Kang H."/>
            <person name="Kim H."/>
            <person name="Bae S."/>
            <person name="Joh K."/>
        </authorList>
    </citation>
    <scope>NUCLEOTIDE SEQUENCE [LARGE SCALE GENOMIC DNA]</scope>
    <source>
        <strain evidence="2 3">HMF5036</strain>
    </source>
</reference>
<feature type="transmembrane region" description="Helical" evidence="1">
    <location>
        <begin position="58"/>
        <end position="76"/>
    </location>
</feature>
<evidence type="ECO:0000313" key="3">
    <source>
        <dbReference type="Proteomes" id="UP000664795"/>
    </source>
</evidence>
<keyword evidence="1" id="KW-0812">Transmembrane</keyword>
<keyword evidence="1" id="KW-1133">Transmembrane helix</keyword>
<accession>A0A939G5V4</accession>
<sequence length="157" mass="17460">MIQRIQSVFLFLISASTGTALVNPIWEKHGLKAGEEAELTPMQYSYEQGITTFTTPTWYLAGLLVLVGLVALVAIFQYRKRIVQMGLCAVNAILLTAAMGVVLYNILVNGKAYGNPGDQGSFLTGFWAILAALVFNFLANRFIRRDEKLVRESNRIR</sequence>
<proteinExistence type="predicted"/>
<evidence type="ECO:0000313" key="2">
    <source>
        <dbReference type="EMBL" id="MBO0932952.1"/>
    </source>
</evidence>
<name>A0A939G5V4_9BACT</name>
<dbReference type="RefSeq" id="WP_207336910.1">
    <property type="nucleotide sequence ID" value="NZ_JAFMYU010000015.1"/>
</dbReference>
<dbReference type="Proteomes" id="UP000664795">
    <property type="component" value="Unassembled WGS sequence"/>
</dbReference>
<keyword evidence="1" id="KW-0472">Membrane</keyword>
<dbReference type="InterPro" id="IPR025635">
    <property type="entry name" value="DUF4293"/>
</dbReference>
<evidence type="ECO:0000256" key="1">
    <source>
        <dbReference type="SAM" id="Phobius"/>
    </source>
</evidence>
<dbReference type="EMBL" id="JAFMYU010000015">
    <property type="protein sequence ID" value="MBO0932952.1"/>
    <property type="molecule type" value="Genomic_DNA"/>
</dbReference>
<protein>
    <submittedName>
        <fullName evidence="2">DUF4293 domain-containing protein</fullName>
    </submittedName>
</protein>
<dbReference type="Pfam" id="PF14126">
    <property type="entry name" value="DUF4293"/>
    <property type="match status" value="1"/>
</dbReference>